<accession>A0ABQ3T670</accession>
<dbReference type="Proteomes" id="UP000608522">
    <property type="component" value="Unassembled WGS sequence"/>
</dbReference>
<feature type="region of interest" description="Disordered" evidence="2">
    <location>
        <begin position="87"/>
        <end position="112"/>
    </location>
</feature>
<dbReference type="InterPro" id="IPR056884">
    <property type="entry name" value="NPHP3-like_N"/>
</dbReference>
<feature type="region of interest" description="Disordered" evidence="2">
    <location>
        <begin position="867"/>
        <end position="886"/>
    </location>
</feature>
<dbReference type="RefSeq" id="WP_202198251.1">
    <property type="nucleotide sequence ID" value="NZ_BAAATO010000011.1"/>
</dbReference>
<gene>
    <name evidence="4" type="ORF">Sspor_14430</name>
</gene>
<feature type="domain" description="Nephrocystin 3-like N-terminal" evidence="3">
    <location>
        <begin position="153"/>
        <end position="292"/>
    </location>
</feature>
<evidence type="ECO:0000259" key="3">
    <source>
        <dbReference type="Pfam" id="PF24883"/>
    </source>
</evidence>
<reference evidence="5" key="1">
    <citation type="submission" date="2023-07" db="EMBL/GenBank/DDBJ databases">
        <title>Whole genome shotgun sequence of Streptomyces spororaveus NBRC 15456.</title>
        <authorList>
            <person name="Komaki H."/>
            <person name="Tamura T."/>
        </authorList>
    </citation>
    <scope>NUCLEOTIDE SEQUENCE [LARGE SCALE GENOMIC DNA]</scope>
    <source>
        <strain evidence="5">NBRC 15456</strain>
    </source>
</reference>
<evidence type="ECO:0000313" key="4">
    <source>
        <dbReference type="EMBL" id="GHI75882.1"/>
    </source>
</evidence>
<organism evidence="4 5">
    <name type="scientific">Streptomyces spororaveus</name>
    <dbReference type="NCBI Taxonomy" id="284039"/>
    <lineage>
        <taxon>Bacteria</taxon>
        <taxon>Bacillati</taxon>
        <taxon>Actinomycetota</taxon>
        <taxon>Actinomycetes</taxon>
        <taxon>Kitasatosporales</taxon>
        <taxon>Streptomycetaceae</taxon>
        <taxon>Streptomyces</taxon>
    </lineage>
</organism>
<feature type="compositionally biased region" description="Acidic residues" evidence="2">
    <location>
        <begin position="876"/>
        <end position="886"/>
    </location>
</feature>
<sequence length="1248" mass="133330">MAAGKKGEISYRKLVSLGANHGITVTEKRISAWMAVGGARRPEIPTDPTYVRFVLLMTDHLEHLAQDTPGHRKRSHREWSNLLEAAQKERSENSGGRPRKPHTGARQPAPLPEFVLPGPHAELVRQTFPVPGGLQDRQVDLGVLAGFVTDRSPGARSYLYVKAAYYAGKTALMSWFVQNEQDRPADVDVVGYFVATLIGNNRADLFLEAMVGQLAAVAGRKKVSATAGQPTRELFHELCRAAAEAAEGRGRMLLMVVDGLDEDEDARLGGRSIAGYLPPRPPANLRIVVTGRSNRPVPDDVPAGHPLLEPANVHVLPAWELAEPTREEATRELLGLLRDRPIGTGIVGLITAARGGLSAKDLAQLLGVLPLDINERLSSLKGRSLAFDHTTSAADRTYVLGHDVLREAAVDQLGDLTGYEELLHAWADGYRDRGWRADTPPYLLHHYTTRMLRPTEDADAARLTAFALDPRRQQRLLAHTARDIALADLDRAAQSTGGHDPADLEVLAAVAASRDLINLGARPVPHSIMRGFARLGDIGRTRGLALASRYPVGKASALADVARTLAGFGHPRAPEVAREAEQWVRTALREAEPTGPPNGEAECAGETALALIASDQAGAARALLGAAGCGPWEFIAAAQACPPRDAVLAGELLDEAEARAEHAGSWDHYGPESVVDALVAIAHADQDRAERMYDRIVEHATDPKVGAHDQAEAACVLAGPRPAQAAHLAELARSKVVALLADPEHLLRLWNFVDTLDVVVRALENTGRSAEAERLRADVPEDVLAAPFGYASIDYVDDLESGAVEADDGPSVDDLAQEAFDLAEQGREVEARERLHTALRRHAGGGDAYAADRLRWLVVLAGALGSLSPPHTSEGEGTDPEGDQDTDIDVLVGQLGDASDQARAYAAASLGGAVAGRTALASRLAHAAARAARTLPESENKDVVRTLAAQALARAGEDVAAKMVLPRPASAGTIRAYRGRREEERRGRLGVLAGLGTHHPDAVARTIDARREKVLASAAARGPGIANPLPLLAELLTVVPPSVPGCRSRLLDAVRAAEAGRPESLSQRRQPENDLILALLEPGTRAEERAAVVGRLARAEQYAWQVDPELPNLIGFALVRAALGDLVGARLKADDLGVPTDRAEAFAAVAGHLVRLPAHLPTSYGRHLPYPDLPLLRALALGMDGADTPAPGTEDLREARSFVREALTASEGWYRALPVLAWVAPGAVRRVRDLTLTHLEGTAGRFSG</sequence>
<keyword evidence="1" id="KW-0677">Repeat</keyword>
<protein>
    <recommendedName>
        <fullName evidence="3">Nephrocystin 3-like N-terminal domain-containing protein</fullName>
    </recommendedName>
</protein>
<evidence type="ECO:0000256" key="1">
    <source>
        <dbReference type="ARBA" id="ARBA00022737"/>
    </source>
</evidence>
<proteinExistence type="predicted"/>
<dbReference type="EMBL" id="BNED01000005">
    <property type="protein sequence ID" value="GHI75882.1"/>
    <property type="molecule type" value="Genomic_DNA"/>
</dbReference>
<comment type="caution">
    <text evidence="4">The sequence shown here is derived from an EMBL/GenBank/DDBJ whole genome shotgun (WGS) entry which is preliminary data.</text>
</comment>
<evidence type="ECO:0000256" key="2">
    <source>
        <dbReference type="SAM" id="MobiDB-lite"/>
    </source>
</evidence>
<evidence type="ECO:0000313" key="5">
    <source>
        <dbReference type="Proteomes" id="UP000608522"/>
    </source>
</evidence>
<name>A0ABQ3T670_9ACTN</name>
<dbReference type="Pfam" id="PF24883">
    <property type="entry name" value="NPHP3_N"/>
    <property type="match status" value="1"/>
</dbReference>
<keyword evidence="5" id="KW-1185">Reference proteome</keyword>